<proteinExistence type="predicted"/>
<gene>
    <name evidence="1" type="ORF">AVEN_215400_1</name>
</gene>
<protein>
    <submittedName>
        <fullName evidence="1">Uncharacterized protein</fullName>
    </submittedName>
</protein>
<dbReference type="Proteomes" id="UP000499080">
    <property type="component" value="Unassembled WGS sequence"/>
</dbReference>
<accession>A0A4Y2GNE3</accession>
<dbReference type="EMBL" id="BGPR01001441">
    <property type="protein sequence ID" value="GBM54028.1"/>
    <property type="molecule type" value="Genomic_DNA"/>
</dbReference>
<sequence length="97" mass="10996">MSCFRSLRSCSRKRTRPVLDTSSSLDVTGYDMLLRCASRVPTFEGFTKIFRNSFAAVARCSAAIELDSAPKACTLREDSLWLWVYVLRLSNVTLICY</sequence>
<name>A0A4Y2GNE3_ARAVE</name>
<organism evidence="1 2">
    <name type="scientific">Araneus ventricosus</name>
    <name type="common">Orbweaver spider</name>
    <name type="synonym">Epeira ventricosa</name>
    <dbReference type="NCBI Taxonomy" id="182803"/>
    <lineage>
        <taxon>Eukaryota</taxon>
        <taxon>Metazoa</taxon>
        <taxon>Ecdysozoa</taxon>
        <taxon>Arthropoda</taxon>
        <taxon>Chelicerata</taxon>
        <taxon>Arachnida</taxon>
        <taxon>Araneae</taxon>
        <taxon>Araneomorphae</taxon>
        <taxon>Entelegynae</taxon>
        <taxon>Araneoidea</taxon>
        <taxon>Araneidae</taxon>
        <taxon>Araneus</taxon>
    </lineage>
</organism>
<keyword evidence="2" id="KW-1185">Reference proteome</keyword>
<comment type="caution">
    <text evidence="1">The sequence shown here is derived from an EMBL/GenBank/DDBJ whole genome shotgun (WGS) entry which is preliminary data.</text>
</comment>
<evidence type="ECO:0000313" key="2">
    <source>
        <dbReference type="Proteomes" id="UP000499080"/>
    </source>
</evidence>
<evidence type="ECO:0000313" key="1">
    <source>
        <dbReference type="EMBL" id="GBM54028.1"/>
    </source>
</evidence>
<dbReference type="AlphaFoldDB" id="A0A4Y2GNE3"/>
<reference evidence="1 2" key="1">
    <citation type="journal article" date="2019" name="Sci. Rep.">
        <title>Orb-weaving spider Araneus ventricosus genome elucidates the spidroin gene catalogue.</title>
        <authorList>
            <person name="Kono N."/>
            <person name="Nakamura H."/>
            <person name="Ohtoshi R."/>
            <person name="Moran D.A.P."/>
            <person name="Shinohara A."/>
            <person name="Yoshida Y."/>
            <person name="Fujiwara M."/>
            <person name="Mori M."/>
            <person name="Tomita M."/>
            <person name="Arakawa K."/>
        </authorList>
    </citation>
    <scope>NUCLEOTIDE SEQUENCE [LARGE SCALE GENOMIC DNA]</scope>
</reference>